<dbReference type="SUPFAM" id="SSF102405">
    <property type="entry name" value="MCP/YpsA-like"/>
    <property type="match status" value="1"/>
</dbReference>
<comment type="similarity">
    <text evidence="1">Belongs to the DprA/Smf family.</text>
</comment>
<proteinExistence type="inferred from homology"/>
<dbReference type="InterPro" id="IPR057666">
    <property type="entry name" value="DrpA_SLOG"/>
</dbReference>
<dbReference type="EMBL" id="QYAC01000001">
    <property type="protein sequence ID" value="MBL3677984.1"/>
    <property type="molecule type" value="Genomic_DNA"/>
</dbReference>
<protein>
    <submittedName>
        <fullName evidence="3">DNA-protecting protein DprA</fullName>
    </submittedName>
</protein>
<gene>
    <name evidence="3" type="primary">dprA</name>
    <name evidence="3" type="ORF">D3230_01510</name>
</gene>
<dbReference type="Proteomes" id="UP001645859">
    <property type="component" value="Unassembled WGS sequence"/>
</dbReference>
<accession>A0ABS1SER1</accession>
<organism evidence="3 4">
    <name type="scientific">Leucobacter chromiireducens subsp. solipictus</name>
    <dbReference type="NCBI Taxonomy" id="398235"/>
    <lineage>
        <taxon>Bacteria</taxon>
        <taxon>Bacillati</taxon>
        <taxon>Actinomycetota</taxon>
        <taxon>Actinomycetes</taxon>
        <taxon>Micrococcales</taxon>
        <taxon>Microbacteriaceae</taxon>
        <taxon>Leucobacter</taxon>
    </lineage>
</organism>
<dbReference type="Pfam" id="PF02481">
    <property type="entry name" value="DNA_processg_A"/>
    <property type="match status" value="1"/>
</dbReference>
<dbReference type="PANTHER" id="PTHR43022">
    <property type="entry name" value="PROTEIN SMF"/>
    <property type="match status" value="1"/>
</dbReference>
<comment type="caution">
    <text evidence="3">The sequence shown here is derived from an EMBL/GenBank/DDBJ whole genome shotgun (WGS) entry which is preliminary data.</text>
</comment>
<dbReference type="NCBIfam" id="TIGR00732">
    <property type="entry name" value="dprA"/>
    <property type="match status" value="1"/>
</dbReference>
<evidence type="ECO:0000313" key="4">
    <source>
        <dbReference type="Proteomes" id="UP001645859"/>
    </source>
</evidence>
<name>A0ABS1SER1_9MICO</name>
<evidence type="ECO:0000256" key="1">
    <source>
        <dbReference type="ARBA" id="ARBA00006525"/>
    </source>
</evidence>
<evidence type="ECO:0000259" key="2">
    <source>
        <dbReference type="Pfam" id="PF02481"/>
    </source>
</evidence>
<dbReference type="PANTHER" id="PTHR43022:SF1">
    <property type="entry name" value="PROTEIN SMF"/>
    <property type="match status" value="1"/>
</dbReference>
<dbReference type="Gene3D" id="3.40.50.450">
    <property type="match status" value="1"/>
</dbReference>
<evidence type="ECO:0000313" key="3">
    <source>
        <dbReference type="EMBL" id="MBL3677984.1"/>
    </source>
</evidence>
<reference evidence="3 4" key="1">
    <citation type="submission" date="2018-09" db="EMBL/GenBank/DDBJ databases">
        <title>Comparative genomics of Leucobacter spp.</title>
        <authorList>
            <person name="Reis A.C."/>
            <person name="Kolvenbach B.A."/>
            <person name="Corvini P.F.X."/>
            <person name="Nunes O.C."/>
        </authorList>
    </citation>
    <scope>NUCLEOTIDE SEQUENCE [LARGE SCALE GENOMIC DNA]</scope>
    <source>
        <strain evidence="3 4">TAN 31504</strain>
    </source>
</reference>
<sequence>MASTVEIAARVVWARLVEPGDAVAGTLVAHLGANAALDLVTAGRSAHRIAAEARAAGAELTAPLVSAGLARWRPRLSMPELCEDLDRGLAAGLRLLTPAAATWPAALGDLGAHAPLVLWVRGASARLTDPQLAIVGARACTGYGAHVTAELADAAGALGATVVSGAAYGIDAVAHRAALAAARPTIAVLAGGADRAYPRQHESLLARIGETGVVCSEMMPGAAPTRWRFLQRNRLIAALAHATLVTEAGLRSGSLNTAGHAATLGRPLGAVPGPVTSAASAGCHRLIRDYGAALVTGEDDLRELLSLPGDAMAALAEEGGAGEPDRPTALHRRVVDALPLRGGRTAEDVAQHAGVGVAEARGALAELTLLGQVTRHETPGTGETRWALQRRQ</sequence>
<dbReference type="InterPro" id="IPR003488">
    <property type="entry name" value="DprA"/>
</dbReference>
<feature type="domain" description="Smf/DprA SLOG" evidence="2">
    <location>
        <begin position="95"/>
        <end position="304"/>
    </location>
</feature>
<keyword evidence="4" id="KW-1185">Reference proteome</keyword>